<dbReference type="OrthoDB" id="10385474at2759"/>
<name>A0A8E0VN75_9TREM</name>
<dbReference type="Proteomes" id="UP000728185">
    <property type="component" value="Unassembled WGS sequence"/>
</dbReference>
<protein>
    <submittedName>
        <fullName evidence="2">Uncharacterized protein</fullName>
    </submittedName>
</protein>
<organism evidence="2 3">
    <name type="scientific">Fasciolopsis buskii</name>
    <dbReference type="NCBI Taxonomy" id="27845"/>
    <lineage>
        <taxon>Eukaryota</taxon>
        <taxon>Metazoa</taxon>
        <taxon>Spiralia</taxon>
        <taxon>Lophotrochozoa</taxon>
        <taxon>Platyhelminthes</taxon>
        <taxon>Trematoda</taxon>
        <taxon>Digenea</taxon>
        <taxon>Plagiorchiida</taxon>
        <taxon>Echinostomata</taxon>
        <taxon>Echinostomatoidea</taxon>
        <taxon>Fasciolidae</taxon>
        <taxon>Fasciolopsis</taxon>
    </lineage>
</organism>
<gene>
    <name evidence="2" type="ORF">FBUS_05092</name>
</gene>
<feature type="compositionally biased region" description="Acidic residues" evidence="1">
    <location>
        <begin position="113"/>
        <end position="122"/>
    </location>
</feature>
<feature type="region of interest" description="Disordered" evidence="1">
    <location>
        <begin position="661"/>
        <end position="720"/>
    </location>
</feature>
<feature type="compositionally biased region" description="Basic and acidic residues" evidence="1">
    <location>
        <begin position="103"/>
        <end position="112"/>
    </location>
</feature>
<feature type="compositionally biased region" description="Basic and acidic residues" evidence="1">
    <location>
        <begin position="61"/>
        <end position="81"/>
    </location>
</feature>
<dbReference type="EMBL" id="LUCM01003878">
    <property type="protein sequence ID" value="KAA0195189.1"/>
    <property type="molecule type" value="Genomic_DNA"/>
</dbReference>
<evidence type="ECO:0000313" key="2">
    <source>
        <dbReference type="EMBL" id="KAA0195189.1"/>
    </source>
</evidence>
<feature type="region of interest" description="Disordered" evidence="1">
    <location>
        <begin position="334"/>
        <end position="355"/>
    </location>
</feature>
<feature type="region of interest" description="Disordered" evidence="1">
    <location>
        <begin position="580"/>
        <end position="648"/>
    </location>
</feature>
<evidence type="ECO:0000256" key="1">
    <source>
        <dbReference type="SAM" id="MobiDB-lite"/>
    </source>
</evidence>
<sequence>MFRFLHLYPFPQIMFHPKSKMSPITPRPTPRSRKRLLFMRRGSTLLKETVSSMARRFSRMSPEERLEAMKLKTSDTDREPSVESETTSSILSSLNIDFAAKPSTEDSRKASDEQEATDENELSEPFQETMLLDEQTLRMHMFNAFLPENIHKLLRTAEDVPIPAEIDAKASAEERPSFWERLVNQLQSLTEGLPKDVTKNMAKAVDSVIDDIRNRKAATQFERTSELSNKTEPLAPEMMNSLTDAVHTIFSHRLEDCFKSAKLEGETKQLDVKEIKKSGKELILKVQEVGTLVKKELLNDPDTPAVVRSVVCCQLDDLCKKAQLDVKENTKRAIREQKHHQRRTQPAPSAATVVRPSGVRESILTPRSKVQSLKKLHIRKHESPTKDVRLSDQTSFIEQPVGTFESESLSIEPEPSKKDLEVDFTMESLKGFVDFREDDIDIVRMVFTIMNETESKSPGSLAKHLRDRYVQVVSQTSGLKAKFEKPTGAGGFGNIPAGASEIWQPSPRTSISASLQLSSVKGTDSSFSAPLSTDILPQSQDTLLAVQPQKEQSEVSQSRHFEQLSRVSLQERKLSIKSEERFSRSLKSSRKSTSSIKSADIQTLSGESVSSPNIINESSETGKRDSGPLSTLSLPTEVRTDATMESPCDENIGIVNRYASEQSVKSGTASREDEIKPVTSELPNVSMQYRSSWEASLSTGHRDTKERVQRSRESGRRPSVFVDDADSRKMSIFLQAIQTRIKSEIGTSFEGERFYERIRQSLSRIAAKLEHFNLPKLVMTEKKRPSERFSMPSEIKSSSITLDATLDQKATKVLEKSTDTLSPSTKTTKLITMLKGASVLDDVADVQLNLEGIPSRSYSKNRLQVFVNQEMGICIEGLEMQKANRHSQNIYQPTSAIPIIDLTETSVPEVKPILHKQEVIPDKAPLADSKNLIFPTLGPLLVELPSSTTLETVSKMAFRTNIKPAVPPGTRAVTRPSWIPCQDWARIIGPHTRTVWRRGVTEEELVRFKRAEHSHMSSSTIQKRCDLFHVLREAAVRQKSQSFLPPIHGN</sequence>
<proteinExistence type="predicted"/>
<evidence type="ECO:0000313" key="3">
    <source>
        <dbReference type="Proteomes" id="UP000728185"/>
    </source>
</evidence>
<keyword evidence="3" id="KW-1185">Reference proteome</keyword>
<feature type="region of interest" description="Disordered" evidence="1">
    <location>
        <begin position="53"/>
        <end position="89"/>
    </location>
</feature>
<comment type="caution">
    <text evidence="2">The sequence shown here is derived from an EMBL/GenBank/DDBJ whole genome shotgun (WGS) entry which is preliminary data.</text>
</comment>
<feature type="region of interest" description="Disordered" evidence="1">
    <location>
        <begin position="101"/>
        <end position="125"/>
    </location>
</feature>
<feature type="compositionally biased region" description="Polar residues" evidence="1">
    <location>
        <begin position="600"/>
        <end position="619"/>
    </location>
</feature>
<reference evidence="2" key="1">
    <citation type="submission" date="2019-05" db="EMBL/GenBank/DDBJ databases">
        <title>Annotation for the trematode Fasciolopsis buski.</title>
        <authorList>
            <person name="Choi Y.-J."/>
        </authorList>
    </citation>
    <scope>NUCLEOTIDE SEQUENCE</scope>
    <source>
        <strain evidence="2">HT</strain>
        <tissue evidence="2">Whole worm</tissue>
    </source>
</reference>
<accession>A0A8E0VN75</accession>
<feature type="compositionally biased region" description="Basic and acidic residues" evidence="1">
    <location>
        <begin position="700"/>
        <end position="716"/>
    </location>
</feature>
<feature type="compositionally biased region" description="Polar residues" evidence="1">
    <location>
        <begin position="681"/>
        <end position="699"/>
    </location>
</feature>
<dbReference type="AlphaFoldDB" id="A0A8E0VN75"/>